<dbReference type="GO" id="GO:0005886">
    <property type="term" value="C:plasma membrane"/>
    <property type="evidence" value="ECO:0007669"/>
    <property type="project" value="TreeGrafter"/>
</dbReference>
<comment type="caution">
    <text evidence="10">The sequence shown here is derived from an EMBL/GenBank/DDBJ whole genome shotgun (WGS) entry which is preliminary data.</text>
</comment>
<dbReference type="GO" id="GO:0004984">
    <property type="term" value="F:olfactory receptor activity"/>
    <property type="evidence" value="ECO:0007669"/>
    <property type="project" value="InterPro"/>
</dbReference>
<reference evidence="10" key="1">
    <citation type="submission" date="2021-10" db="EMBL/GenBank/DDBJ databases">
        <title>Melipona bicolor Genome sequencing and assembly.</title>
        <authorList>
            <person name="Araujo N.S."/>
            <person name="Arias M.C."/>
        </authorList>
    </citation>
    <scope>NUCLEOTIDE SEQUENCE</scope>
    <source>
        <strain evidence="10">USP_2M_L1-L4_2017</strain>
        <tissue evidence="10">Whole body</tissue>
    </source>
</reference>
<keyword evidence="4" id="KW-0552">Olfaction</keyword>
<dbReference type="Proteomes" id="UP001177670">
    <property type="component" value="Unassembled WGS sequence"/>
</dbReference>
<accession>A0AA40KYB1</accession>
<dbReference type="GO" id="GO:0005549">
    <property type="term" value="F:odorant binding"/>
    <property type="evidence" value="ECO:0007669"/>
    <property type="project" value="InterPro"/>
</dbReference>
<dbReference type="InterPro" id="IPR004117">
    <property type="entry name" value="7tm6_olfct_rcpt"/>
</dbReference>
<keyword evidence="7" id="KW-0675">Receptor</keyword>
<dbReference type="AlphaFoldDB" id="A0AA40KYB1"/>
<feature type="transmembrane region" description="Helical" evidence="9">
    <location>
        <begin position="33"/>
        <end position="50"/>
    </location>
</feature>
<comment type="subcellular location">
    <subcellularLocation>
        <location evidence="1">Membrane</location>
        <topology evidence="1">Multi-pass membrane protein</topology>
    </subcellularLocation>
</comment>
<keyword evidence="3 9" id="KW-0812">Transmembrane</keyword>
<keyword evidence="5 9" id="KW-1133">Transmembrane helix</keyword>
<evidence type="ECO:0000313" key="11">
    <source>
        <dbReference type="Proteomes" id="UP001177670"/>
    </source>
</evidence>
<feature type="transmembrane region" description="Helical" evidence="9">
    <location>
        <begin position="57"/>
        <end position="79"/>
    </location>
</feature>
<dbReference type="PANTHER" id="PTHR21137">
    <property type="entry name" value="ODORANT RECEPTOR"/>
    <property type="match status" value="1"/>
</dbReference>
<dbReference type="EMBL" id="JAHYIQ010000001">
    <property type="protein sequence ID" value="KAK1137087.1"/>
    <property type="molecule type" value="Genomic_DNA"/>
</dbReference>
<keyword evidence="11" id="KW-1185">Reference proteome</keyword>
<protein>
    <recommendedName>
        <fullName evidence="12">Odorant receptor</fullName>
    </recommendedName>
</protein>
<evidence type="ECO:0000313" key="10">
    <source>
        <dbReference type="EMBL" id="KAK1137087.1"/>
    </source>
</evidence>
<evidence type="ECO:0000256" key="1">
    <source>
        <dbReference type="ARBA" id="ARBA00004141"/>
    </source>
</evidence>
<evidence type="ECO:0008006" key="12">
    <source>
        <dbReference type="Google" id="ProtNLM"/>
    </source>
</evidence>
<evidence type="ECO:0000256" key="2">
    <source>
        <dbReference type="ARBA" id="ARBA00022606"/>
    </source>
</evidence>
<evidence type="ECO:0000256" key="9">
    <source>
        <dbReference type="SAM" id="Phobius"/>
    </source>
</evidence>
<evidence type="ECO:0000256" key="5">
    <source>
        <dbReference type="ARBA" id="ARBA00022989"/>
    </source>
</evidence>
<feature type="transmembrane region" description="Helical" evidence="9">
    <location>
        <begin position="152"/>
        <end position="176"/>
    </location>
</feature>
<feature type="transmembrane region" description="Helical" evidence="9">
    <location>
        <begin position="188"/>
        <end position="205"/>
    </location>
</feature>
<keyword evidence="2" id="KW-0716">Sensory transduction</keyword>
<sequence length="280" mass="32677">MSSKEVKDFSITVTSFHLKFVGFWIANNHAERLWMNFALFYTFFGILLALSTEMRDLYYTWGDFGVVCAYLVGVCYHCFDNVLCILNLHTATQFRILQHRLANMCNTNDHEKFHEDSEKSYVLYSTYKYEKFRAHVQQHQELIEFCRKLEEVFNLLVLGQVSLFSLLICLDGYLILMDDAPRSRQFTFLFHITGCMCQLLMFTYSCDCLIHDSMNVANATYQSLWSLLPMDEYGKMLRRDLILVILRSRTPCCLTACGFFAVSLETYTGVNDDICLTNNK</sequence>
<evidence type="ECO:0000256" key="6">
    <source>
        <dbReference type="ARBA" id="ARBA00023136"/>
    </source>
</evidence>
<evidence type="ECO:0000256" key="4">
    <source>
        <dbReference type="ARBA" id="ARBA00022725"/>
    </source>
</evidence>
<dbReference type="PANTHER" id="PTHR21137:SF44">
    <property type="entry name" value="ODORANT RECEPTOR 13A-RELATED"/>
    <property type="match status" value="1"/>
</dbReference>
<gene>
    <name evidence="10" type="ORF">K0M31_001614</name>
</gene>
<evidence type="ECO:0000256" key="8">
    <source>
        <dbReference type="ARBA" id="ARBA00023224"/>
    </source>
</evidence>
<dbReference type="Pfam" id="PF02949">
    <property type="entry name" value="7tm_6"/>
    <property type="match status" value="1"/>
</dbReference>
<dbReference type="GO" id="GO:0007165">
    <property type="term" value="P:signal transduction"/>
    <property type="evidence" value="ECO:0007669"/>
    <property type="project" value="UniProtKB-KW"/>
</dbReference>
<organism evidence="10 11">
    <name type="scientific">Melipona bicolor</name>
    <dbReference type="NCBI Taxonomy" id="60889"/>
    <lineage>
        <taxon>Eukaryota</taxon>
        <taxon>Metazoa</taxon>
        <taxon>Ecdysozoa</taxon>
        <taxon>Arthropoda</taxon>
        <taxon>Hexapoda</taxon>
        <taxon>Insecta</taxon>
        <taxon>Pterygota</taxon>
        <taxon>Neoptera</taxon>
        <taxon>Endopterygota</taxon>
        <taxon>Hymenoptera</taxon>
        <taxon>Apocrita</taxon>
        <taxon>Aculeata</taxon>
        <taxon>Apoidea</taxon>
        <taxon>Anthophila</taxon>
        <taxon>Apidae</taxon>
        <taxon>Melipona</taxon>
    </lineage>
</organism>
<name>A0AA40KYB1_9HYME</name>
<proteinExistence type="predicted"/>
<evidence type="ECO:0000256" key="7">
    <source>
        <dbReference type="ARBA" id="ARBA00023170"/>
    </source>
</evidence>
<keyword evidence="6 9" id="KW-0472">Membrane</keyword>
<keyword evidence="8" id="KW-0807">Transducer</keyword>
<evidence type="ECO:0000256" key="3">
    <source>
        <dbReference type="ARBA" id="ARBA00022692"/>
    </source>
</evidence>